<dbReference type="GO" id="GO:0043565">
    <property type="term" value="F:sequence-specific DNA binding"/>
    <property type="evidence" value="ECO:0007669"/>
    <property type="project" value="TreeGrafter"/>
</dbReference>
<evidence type="ECO:0000313" key="7">
    <source>
        <dbReference type="Proteomes" id="UP000537130"/>
    </source>
</evidence>
<sequence length="291" mass="32762">MKDWDDMRFFHAVAEGGSLSAASRSLGVNHSTVFRRINQLEERLQTRLFDRLDNRYQLTDLGLQLYERVRQVADVMDDVERQVAGRDTLLEGSIRLTCPDTFLDWIVPGLIAEFCRQYPQITVELRADQEHLDLARREADIALRATNLPPEYLIGKRLGQMDWGFYGIPSLGEFPESLPASSVASVIAPEGKLLQVPACQWLDKQLPRFSVSARAGSLRAAAALARQGLGLALLPSEAAEGLVRHANPAKNFDTGIWILHHPDMRQNARLTCFVRFMSEAFTQWFAAQKKA</sequence>
<dbReference type="InterPro" id="IPR005119">
    <property type="entry name" value="LysR_subst-bd"/>
</dbReference>
<feature type="domain" description="HTH lysR-type" evidence="5">
    <location>
        <begin position="1"/>
        <end position="59"/>
    </location>
</feature>
<evidence type="ECO:0000256" key="3">
    <source>
        <dbReference type="ARBA" id="ARBA00023125"/>
    </source>
</evidence>
<reference evidence="6 7" key="1">
    <citation type="submission" date="2020-08" db="EMBL/GenBank/DDBJ databases">
        <title>Genomic Encyclopedia of Type Strains, Phase III (KMG-III): the genomes of soil and plant-associated and newly described type strains.</title>
        <authorList>
            <person name="Whitman W."/>
        </authorList>
    </citation>
    <scope>NUCLEOTIDE SEQUENCE [LARGE SCALE GENOMIC DNA]</scope>
    <source>
        <strain evidence="6 7">CECT 8654</strain>
    </source>
</reference>
<evidence type="ECO:0000256" key="2">
    <source>
        <dbReference type="ARBA" id="ARBA00023015"/>
    </source>
</evidence>
<evidence type="ECO:0000256" key="1">
    <source>
        <dbReference type="ARBA" id="ARBA00009437"/>
    </source>
</evidence>
<dbReference type="GO" id="GO:0006351">
    <property type="term" value="P:DNA-templated transcription"/>
    <property type="evidence" value="ECO:0007669"/>
    <property type="project" value="TreeGrafter"/>
</dbReference>
<keyword evidence="7" id="KW-1185">Reference proteome</keyword>
<dbReference type="RefSeq" id="WP_183411079.1">
    <property type="nucleotide sequence ID" value="NZ_JACHWY010000003.1"/>
</dbReference>
<organism evidence="6 7">
    <name type="scientific">Litorivivens lipolytica</name>
    <dbReference type="NCBI Taxonomy" id="1524264"/>
    <lineage>
        <taxon>Bacteria</taxon>
        <taxon>Pseudomonadati</taxon>
        <taxon>Pseudomonadota</taxon>
        <taxon>Gammaproteobacteria</taxon>
        <taxon>Litorivivens</taxon>
    </lineage>
</organism>
<dbReference type="Proteomes" id="UP000537130">
    <property type="component" value="Unassembled WGS sequence"/>
</dbReference>
<dbReference type="AlphaFoldDB" id="A0A7W4Z6J9"/>
<dbReference type="SUPFAM" id="SSF46785">
    <property type="entry name" value="Winged helix' DNA-binding domain"/>
    <property type="match status" value="1"/>
</dbReference>
<dbReference type="PROSITE" id="PS50931">
    <property type="entry name" value="HTH_LYSR"/>
    <property type="match status" value="1"/>
</dbReference>
<protein>
    <submittedName>
        <fullName evidence="6">DNA-binding transcriptional LysR family regulator</fullName>
    </submittedName>
</protein>
<keyword evidence="2" id="KW-0805">Transcription regulation</keyword>
<dbReference type="EMBL" id="JACHWY010000003">
    <property type="protein sequence ID" value="MBB3048287.1"/>
    <property type="molecule type" value="Genomic_DNA"/>
</dbReference>
<dbReference type="PANTHER" id="PTHR30537:SF3">
    <property type="entry name" value="TRANSCRIPTIONAL REGULATORY PROTEIN"/>
    <property type="match status" value="1"/>
</dbReference>
<name>A0A7W4Z6J9_9GAMM</name>
<dbReference type="Gene3D" id="1.10.10.10">
    <property type="entry name" value="Winged helix-like DNA-binding domain superfamily/Winged helix DNA-binding domain"/>
    <property type="match status" value="1"/>
</dbReference>
<dbReference type="Pfam" id="PF03466">
    <property type="entry name" value="LysR_substrate"/>
    <property type="match status" value="1"/>
</dbReference>
<dbReference type="PANTHER" id="PTHR30537">
    <property type="entry name" value="HTH-TYPE TRANSCRIPTIONAL REGULATOR"/>
    <property type="match status" value="1"/>
</dbReference>
<keyword evidence="3 6" id="KW-0238">DNA-binding</keyword>
<evidence type="ECO:0000313" key="6">
    <source>
        <dbReference type="EMBL" id="MBB3048287.1"/>
    </source>
</evidence>
<proteinExistence type="inferred from homology"/>
<dbReference type="GO" id="GO:0003700">
    <property type="term" value="F:DNA-binding transcription factor activity"/>
    <property type="evidence" value="ECO:0007669"/>
    <property type="project" value="InterPro"/>
</dbReference>
<dbReference type="InterPro" id="IPR036390">
    <property type="entry name" value="WH_DNA-bd_sf"/>
</dbReference>
<dbReference type="InterPro" id="IPR036388">
    <property type="entry name" value="WH-like_DNA-bd_sf"/>
</dbReference>
<dbReference type="InterPro" id="IPR058163">
    <property type="entry name" value="LysR-type_TF_proteobact-type"/>
</dbReference>
<evidence type="ECO:0000259" key="5">
    <source>
        <dbReference type="PROSITE" id="PS50931"/>
    </source>
</evidence>
<dbReference type="Gene3D" id="3.40.190.290">
    <property type="match status" value="1"/>
</dbReference>
<comment type="similarity">
    <text evidence="1">Belongs to the LysR transcriptional regulatory family.</text>
</comment>
<keyword evidence="4" id="KW-0804">Transcription</keyword>
<accession>A0A7W4Z6J9</accession>
<evidence type="ECO:0000256" key="4">
    <source>
        <dbReference type="ARBA" id="ARBA00023163"/>
    </source>
</evidence>
<dbReference type="InterPro" id="IPR000847">
    <property type="entry name" value="LysR_HTH_N"/>
</dbReference>
<dbReference type="Pfam" id="PF00126">
    <property type="entry name" value="HTH_1"/>
    <property type="match status" value="1"/>
</dbReference>
<dbReference type="SUPFAM" id="SSF53850">
    <property type="entry name" value="Periplasmic binding protein-like II"/>
    <property type="match status" value="1"/>
</dbReference>
<comment type="caution">
    <text evidence="6">The sequence shown here is derived from an EMBL/GenBank/DDBJ whole genome shotgun (WGS) entry which is preliminary data.</text>
</comment>
<gene>
    <name evidence="6" type="ORF">FHR99_002561</name>
</gene>